<evidence type="ECO:0000256" key="2">
    <source>
        <dbReference type="ARBA" id="ARBA00022803"/>
    </source>
</evidence>
<gene>
    <name evidence="3" type="ORF">S03H2_18877</name>
</gene>
<dbReference type="InterPro" id="IPR011990">
    <property type="entry name" value="TPR-like_helical_dom_sf"/>
</dbReference>
<dbReference type="AlphaFoldDB" id="X1H9K3"/>
<dbReference type="SUPFAM" id="SSF48452">
    <property type="entry name" value="TPR-like"/>
    <property type="match status" value="1"/>
</dbReference>
<dbReference type="PANTHER" id="PTHR44858">
    <property type="entry name" value="TETRATRICOPEPTIDE REPEAT PROTEIN 6"/>
    <property type="match status" value="1"/>
</dbReference>
<dbReference type="InterPro" id="IPR019734">
    <property type="entry name" value="TPR_rpt"/>
</dbReference>
<accession>X1H9K3</accession>
<dbReference type="SMART" id="SM00028">
    <property type="entry name" value="TPR"/>
    <property type="match status" value="2"/>
</dbReference>
<dbReference type="PROSITE" id="PS50293">
    <property type="entry name" value="TPR_REGION"/>
    <property type="match status" value="1"/>
</dbReference>
<keyword evidence="1" id="KW-0677">Repeat</keyword>
<proteinExistence type="predicted"/>
<dbReference type="Gene3D" id="1.25.40.10">
    <property type="entry name" value="Tetratricopeptide repeat domain"/>
    <property type="match status" value="1"/>
</dbReference>
<protein>
    <submittedName>
        <fullName evidence="3">Uncharacterized protein</fullName>
    </submittedName>
</protein>
<name>X1H9K3_9ZZZZ</name>
<dbReference type="EMBL" id="BARU01009814">
    <property type="protein sequence ID" value="GAH41973.1"/>
    <property type="molecule type" value="Genomic_DNA"/>
</dbReference>
<keyword evidence="2" id="KW-0802">TPR repeat</keyword>
<comment type="caution">
    <text evidence="3">The sequence shown here is derived from an EMBL/GenBank/DDBJ whole genome shotgun (WGS) entry which is preliminary data.</text>
</comment>
<organism evidence="3">
    <name type="scientific">marine sediment metagenome</name>
    <dbReference type="NCBI Taxonomy" id="412755"/>
    <lineage>
        <taxon>unclassified sequences</taxon>
        <taxon>metagenomes</taxon>
        <taxon>ecological metagenomes</taxon>
    </lineage>
</organism>
<evidence type="ECO:0000313" key="3">
    <source>
        <dbReference type="EMBL" id="GAH41973.1"/>
    </source>
</evidence>
<reference evidence="3" key="1">
    <citation type="journal article" date="2014" name="Front. Microbiol.">
        <title>High frequency of phylogenetically diverse reductive dehalogenase-homologous genes in deep subseafloor sedimentary metagenomes.</title>
        <authorList>
            <person name="Kawai M."/>
            <person name="Futagami T."/>
            <person name="Toyoda A."/>
            <person name="Takaki Y."/>
            <person name="Nishi S."/>
            <person name="Hori S."/>
            <person name="Arai W."/>
            <person name="Tsubouchi T."/>
            <person name="Morono Y."/>
            <person name="Uchiyama I."/>
            <person name="Ito T."/>
            <person name="Fujiyama A."/>
            <person name="Inagaki F."/>
            <person name="Takami H."/>
        </authorList>
    </citation>
    <scope>NUCLEOTIDE SEQUENCE</scope>
    <source>
        <strain evidence="3">Expedition CK06-06</strain>
    </source>
</reference>
<dbReference type="Pfam" id="PF13181">
    <property type="entry name" value="TPR_8"/>
    <property type="match status" value="1"/>
</dbReference>
<dbReference type="Pfam" id="PF00515">
    <property type="entry name" value="TPR_1"/>
    <property type="match status" value="1"/>
</dbReference>
<evidence type="ECO:0000256" key="1">
    <source>
        <dbReference type="ARBA" id="ARBA00022737"/>
    </source>
</evidence>
<dbReference type="PANTHER" id="PTHR44858:SF1">
    <property type="entry name" value="UDP-N-ACETYLGLUCOSAMINE--PEPTIDE N-ACETYLGLUCOSAMINYLTRANSFERASE SPINDLY-RELATED"/>
    <property type="match status" value="1"/>
</dbReference>
<dbReference type="InterPro" id="IPR050498">
    <property type="entry name" value="Ycf3"/>
</dbReference>
<dbReference type="PROSITE" id="PS50005">
    <property type="entry name" value="TPR"/>
    <property type="match status" value="1"/>
</dbReference>
<sequence length="104" mass="11802">MRAYQKSWSRCDKAIELDPELVPAYVNRGLAYYEKGEFDRAIADCDKAIELDLELAWAYFLRSCAYYGKGEVAKAVSDLERCIELSSDPELVEAAQEVLKELGK</sequence>